<reference evidence="1 2" key="1">
    <citation type="submission" date="2024-04" db="EMBL/GenBank/DDBJ databases">
        <authorList>
            <person name="Waldvogel A.-M."/>
            <person name="Schoenle A."/>
        </authorList>
    </citation>
    <scope>NUCLEOTIDE SEQUENCE [LARGE SCALE GENOMIC DNA]</scope>
</reference>
<keyword evidence="2" id="KW-1185">Reference proteome</keyword>
<gene>
    <name evidence="1" type="ORF">KC01_LOCUS18110</name>
</gene>
<evidence type="ECO:0000313" key="2">
    <source>
        <dbReference type="Proteomes" id="UP001497482"/>
    </source>
</evidence>
<protein>
    <submittedName>
        <fullName evidence="1">Uncharacterized protein</fullName>
    </submittedName>
</protein>
<name>A0AAV2KGS4_KNICA</name>
<organism evidence="1 2">
    <name type="scientific">Knipowitschia caucasica</name>
    <name type="common">Caucasian dwarf goby</name>
    <name type="synonym">Pomatoschistus caucasicus</name>
    <dbReference type="NCBI Taxonomy" id="637954"/>
    <lineage>
        <taxon>Eukaryota</taxon>
        <taxon>Metazoa</taxon>
        <taxon>Chordata</taxon>
        <taxon>Craniata</taxon>
        <taxon>Vertebrata</taxon>
        <taxon>Euteleostomi</taxon>
        <taxon>Actinopterygii</taxon>
        <taxon>Neopterygii</taxon>
        <taxon>Teleostei</taxon>
        <taxon>Neoteleostei</taxon>
        <taxon>Acanthomorphata</taxon>
        <taxon>Gobiaria</taxon>
        <taxon>Gobiiformes</taxon>
        <taxon>Gobioidei</taxon>
        <taxon>Gobiidae</taxon>
        <taxon>Gobiinae</taxon>
        <taxon>Knipowitschia</taxon>
    </lineage>
</organism>
<accession>A0AAV2KGS4</accession>
<dbReference type="AlphaFoldDB" id="A0AAV2KGS4"/>
<sequence>MHKHNEYLGFLPQYQHAVHMAWPFTAGDTCPSALPMITTENTNNVTCPLTSAECLAGLNLFGSVTVGGVVLPRGCHPGPSLPPD</sequence>
<dbReference type="Proteomes" id="UP001497482">
    <property type="component" value="Chromosome 18"/>
</dbReference>
<evidence type="ECO:0000313" key="1">
    <source>
        <dbReference type="EMBL" id="CAL1588291.1"/>
    </source>
</evidence>
<proteinExistence type="predicted"/>
<dbReference type="EMBL" id="OZ035840">
    <property type="protein sequence ID" value="CAL1588291.1"/>
    <property type="molecule type" value="Genomic_DNA"/>
</dbReference>